<dbReference type="EMBL" id="WMQE01000007">
    <property type="protein sequence ID" value="MTK20656.1"/>
    <property type="molecule type" value="Genomic_DNA"/>
</dbReference>
<dbReference type="AlphaFoldDB" id="A0A9X5ANP6"/>
<dbReference type="SMART" id="SM00420">
    <property type="entry name" value="HTH_DEOR"/>
    <property type="match status" value="1"/>
</dbReference>
<evidence type="ECO:0000256" key="2">
    <source>
        <dbReference type="ARBA" id="ARBA00023163"/>
    </source>
</evidence>
<dbReference type="InterPro" id="IPR050313">
    <property type="entry name" value="Carb_Metab_HTH_regulators"/>
</dbReference>
<dbReference type="PRINTS" id="PR00037">
    <property type="entry name" value="HTHLACR"/>
</dbReference>
<dbReference type="SMART" id="SM01134">
    <property type="entry name" value="DeoRC"/>
    <property type="match status" value="1"/>
</dbReference>
<dbReference type="OrthoDB" id="9797223at2"/>
<dbReference type="SUPFAM" id="SSF46785">
    <property type="entry name" value="Winged helix' DNA-binding domain"/>
    <property type="match status" value="1"/>
</dbReference>
<evidence type="ECO:0000313" key="5">
    <source>
        <dbReference type="Proteomes" id="UP000487649"/>
    </source>
</evidence>
<dbReference type="Pfam" id="PF08220">
    <property type="entry name" value="HTH_DeoR"/>
    <property type="match status" value="1"/>
</dbReference>
<dbReference type="InterPro" id="IPR036390">
    <property type="entry name" value="WH_DNA-bd_sf"/>
</dbReference>
<organism evidence="4 5">
    <name type="scientific">Turicibacter sanguinis</name>
    <dbReference type="NCBI Taxonomy" id="154288"/>
    <lineage>
        <taxon>Bacteria</taxon>
        <taxon>Bacillati</taxon>
        <taxon>Bacillota</taxon>
        <taxon>Erysipelotrichia</taxon>
        <taxon>Erysipelotrichales</taxon>
        <taxon>Turicibacteraceae</taxon>
        <taxon>Turicibacter</taxon>
    </lineage>
</organism>
<evidence type="ECO:0000259" key="3">
    <source>
        <dbReference type="PROSITE" id="PS51000"/>
    </source>
</evidence>
<dbReference type="PROSITE" id="PS51000">
    <property type="entry name" value="HTH_DEOR_2"/>
    <property type="match status" value="1"/>
</dbReference>
<dbReference type="Proteomes" id="UP000487649">
    <property type="component" value="Unassembled WGS sequence"/>
</dbReference>
<protein>
    <submittedName>
        <fullName evidence="4">DeoR family transcriptional regulator</fullName>
    </submittedName>
</protein>
<sequence>MGMKAGEIVFLQERLDKIEELLLIEGKVLVRDLSEQFKVSESMIRKDLQMLEKQGRLKRTYGGAISIRPLVHDQGVNTRMHHDLDKKELIAKRAIPFINEGEVIFLDISSTNFALAKQLSKLNKRLTIVTNMIEIPPLFSANIFVEVIMVGGQYNATLGGMIGALANEQIAMCKFDKSFIGVGGINVDENFISNFNAEESITKKTIIKSSKEVFVLIENEKFNRDGSYQFATLQDITHLMTDAKLEGRIKEKLEQTGLNISCE</sequence>
<keyword evidence="1" id="KW-0805">Transcription regulation</keyword>
<feature type="domain" description="HTH deoR-type" evidence="3">
    <location>
        <begin position="11"/>
        <end position="66"/>
    </location>
</feature>
<dbReference type="InterPro" id="IPR036388">
    <property type="entry name" value="WH-like_DNA-bd_sf"/>
</dbReference>
<dbReference type="InterPro" id="IPR037171">
    <property type="entry name" value="NagB/RpiA_transferase-like"/>
</dbReference>
<proteinExistence type="predicted"/>
<accession>A0A9X5ANP6</accession>
<reference evidence="4 5" key="1">
    <citation type="journal article" date="2019" name="Nat. Med.">
        <title>A library of human gut bacterial isolates paired with longitudinal multiomics data enables mechanistic microbiome research.</title>
        <authorList>
            <person name="Poyet M."/>
            <person name="Groussin M."/>
            <person name="Gibbons S.M."/>
            <person name="Avila-Pacheco J."/>
            <person name="Jiang X."/>
            <person name="Kearney S.M."/>
            <person name="Perrotta A.R."/>
            <person name="Berdy B."/>
            <person name="Zhao S."/>
            <person name="Lieberman T.D."/>
            <person name="Swanson P.K."/>
            <person name="Smith M."/>
            <person name="Roesemann S."/>
            <person name="Alexander J.E."/>
            <person name="Rich S.A."/>
            <person name="Livny J."/>
            <person name="Vlamakis H."/>
            <person name="Clish C."/>
            <person name="Bullock K."/>
            <person name="Deik A."/>
            <person name="Scott J."/>
            <person name="Pierce K.A."/>
            <person name="Xavier R.J."/>
            <person name="Alm E.J."/>
        </authorList>
    </citation>
    <scope>NUCLEOTIDE SEQUENCE [LARGE SCALE GENOMIC DNA]</scope>
    <source>
        <strain evidence="4 5">BIOML-A198</strain>
    </source>
</reference>
<gene>
    <name evidence="4" type="ORF">GMA92_04285</name>
</gene>
<evidence type="ECO:0000256" key="1">
    <source>
        <dbReference type="ARBA" id="ARBA00023015"/>
    </source>
</evidence>
<keyword evidence="2" id="KW-0804">Transcription</keyword>
<dbReference type="InterPro" id="IPR014036">
    <property type="entry name" value="DeoR-like_C"/>
</dbReference>
<dbReference type="Gene3D" id="1.10.10.10">
    <property type="entry name" value="Winged helix-like DNA-binding domain superfamily/Winged helix DNA-binding domain"/>
    <property type="match status" value="1"/>
</dbReference>
<dbReference type="InterPro" id="IPR001034">
    <property type="entry name" value="DeoR_HTH"/>
</dbReference>
<dbReference type="Pfam" id="PF00455">
    <property type="entry name" value="DeoRC"/>
    <property type="match status" value="1"/>
</dbReference>
<dbReference type="SUPFAM" id="SSF100950">
    <property type="entry name" value="NagB/RpiA/CoA transferase-like"/>
    <property type="match status" value="1"/>
</dbReference>
<comment type="caution">
    <text evidence="4">The sequence shown here is derived from an EMBL/GenBank/DDBJ whole genome shotgun (WGS) entry which is preliminary data.</text>
</comment>
<dbReference type="GO" id="GO:0003700">
    <property type="term" value="F:DNA-binding transcription factor activity"/>
    <property type="evidence" value="ECO:0007669"/>
    <property type="project" value="InterPro"/>
</dbReference>
<evidence type="ECO:0000313" key="4">
    <source>
        <dbReference type="EMBL" id="MTK20656.1"/>
    </source>
</evidence>
<dbReference type="PANTHER" id="PTHR30363:SF44">
    <property type="entry name" value="AGA OPERON TRANSCRIPTIONAL REPRESSOR-RELATED"/>
    <property type="match status" value="1"/>
</dbReference>
<name>A0A9X5ANP6_9FIRM</name>
<dbReference type="Gene3D" id="3.40.50.1360">
    <property type="match status" value="1"/>
</dbReference>
<dbReference type="PANTHER" id="PTHR30363">
    <property type="entry name" value="HTH-TYPE TRANSCRIPTIONAL REGULATOR SRLR-RELATED"/>
    <property type="match status" value="1"/>
</dbReference>